<dbReference type="GO" id="GO:0001227">
    <property type="term" value="F:DNA-binding transcription repressor activity, RNA polymerase II-specific"/>
    <property type="evidence" value="ECO:0007669"/>
    <property type="project" value="TreeGrafter"/>
</dbReference>
<dbReference type="Pfam" id="PF00096">
    <property type="entry name" value="zf-C2H2"/>
    <property type="match status" value="2"/>
</dbReference>
<feature type="region of interest" description="Disordered" evidence="10">
    <location>
        <begin position="323"/>
        <end position="445"/>
    </location>
</feature>
<evidence type="ECO:0000313" key="13">
    <source>
        <dbReference type="Proteomes" id="UP000707071"/>
    </source>
</evidence>
<protein>
    <recommendedName>
        <fullName evidence="11">C2H2-type domain-containing protein</fullName>
    </recommendedName>
</protein>
<feature type="domain" description="C2H2-type" evidence="11">
    <location>
        <begin position="278"/>
        <end position="305"/>
    </location>
</feature>
<keyword evidence="7" id="KW-0804">Transcription</keyword>
<evidence type="ECO:0000256" key="2">
    <source>
        <dbReference type="ARBA" id="ARBA00022723"/>
    </source>
</evidence>
<dbReference type="EMBL" id="SRRH01000220">
    <property type="protein sequence ID" value="KAG6294404.1"/>
    <property type="molecule type" value="Genomic_DNA"/>
</dbReference>
<proteinExistence type="predicted"/>
<evidence type="ECO:0000256" key="7">
    <source>
        <dbReference type="ARBA" id="ARBA00023163"/>
    </source>
</evidence>
<dbReference type="FunFam" id="3.30.160.60:FF:000446">
    <property type="entry name" value="Zinc finger protein"/>
    <property type="match status" value="1"/>
</dbReference>
<evidence type="ECO:0000256" key="6">
    <source>
        <dbReference type="ARBA" id="ARBA00023015"/>
    </source>
</evidence>
<reference evidence="12 13" key="1">
    <citation type="journal article" date="2020" name="bioRxiv">
        <title>Whole genome comparisons of ergot fungi reveals the divergence and evolution of species within the genus Claviceps are the result of varying mechanisms driving genome evolution and host range expansion.</title>
        <authorList>
            <person name="Wyka S.A."/>
            <person name="Mondo S.J."/>
            <person name="Liu M."/>
            <person name="Dettman J."/>
            <person name="Nalam V."/>
            <person name="Broders K.D."/>
        </authorList>
    </citation>
    <scope>NUCLEOTIDE SEQUENCE [LARGE SCALE GENOMIC DNA]</scope>
    <source>
        <strain evidence="12 13">Clav52</strain>
    </source>
</reference>
<dbReference type="PANTHER" id="PTHR24399:SF70">
    <property type="entry name" value="C2H2-TYPE DOMAIN-CONTAINING PROTEIN"/>
    <property type="match status" value="1"/>
</dbReference>
<feature type="region of interest" description="Disordered" evidence="10">
    <location>
        <begin position="462"/>
        <end position="556"/>
    </location>
</feature>
<feature type="compositionally biased region" description="Basic and acidic residues" evidence="10">
    <location>
        <begin position="185"/>
        <end position="197"/>
    </location>
</feature>
<dbReference type="PROSITE" id="PS00028">
    <property type="entry name" value="ZINC_FINGER_C2H2_1"/>
    <property type="match status" value="2"/>
</dbReference>
<dbReference type="GO" id="GO:0008270">
    <property type="term" value="F:zinc ion binding"/>
    <property type="evidence" value="ECO:0007669"/>
    <property type="project" value="UniProtKB-KW"/>
</dbReference>
<keyword evidence="8" id="KW-0539">Nucleus</keyword>
<feature type="compositionally biased region" description="Polar residues" evidence="10">
    <location>
        <begin position="481"/>
        <end position="494"/>
    </location>
</feature>
<dbReference type="PANTHER" id="PTHR24399">
    <property type="entry name" value="ZINC FINGER AND BTB DOMAIN-CONTAINING"/>
    <property type="match status" value="1"/>
</dbReference>
<dbReference type="PROSITE" id="PS50157">
    <property type="entry name" value="ZINC_FINGER_C2H2_2"/>
    <property type="match status" value="2"/>
</dbReference>
<name>A0A9P7U2N8_9HYPO</name>
<evidence type="ECO:0000259" key="11">
    <source>
        <dbReference type="PROSITE" id="PS50157"/>
    </source>
</evidence>
<evidence type="ECO:0000256" key="3">
    <source>
        <dbReference type="ARBA" id="ARBA00022737"/>
    </source>
</evidence>
<feature type="compositionally biased region" description="Polar residues" evidence="10">
    <location>
        <begin position="376"/>
        <end position="386"/>
    </location>
</feature>
<evidence type="ECO:0000256" key="8">
    <source>
        <dbReference type="ARBA" id="ARBA00023242"/>
    </source>
</evidence>
<feature type="compositionally biased region" description="Polar residues" evidence="10">
    <location>
        <begin position="168"/>
        <end position="179"/>
    </location>
</feature>
<dbReference type="FunFam" id="3.30.160.60:FF:001666">
    <property type="entry name" value="MDS1 and EVI1 complex locus"/>
    <property type="match status" value="1"/>
</dbReference>
<evidence type="ECO:0000313" key="12">
    <source>
        <dbReference type="EMBL" id="KAG6294404.1"/>
    </source>
</evidence>
<feature type="compositionally biased region" description="Basic and acidic residues" evidence="10">
    <location>
        <begin position="158"/>
        <end position="167"/>
    </location>
</feature>
<gene>
    <name evidence="12" type="ORF">E4U09_002636</name>
</gene>
<organism evidence="12 13">
    <name type="scientific">Claviceps aff. purpurea</name>
    <dbReference type="NCBI Taxonomy" id="1967640"/>
    <lineage>
        <taxon>Eukaryota</taxon>
        <taxon>Fungi</taxon>
        <taxon>Dikarya</taxon>
        <taxon>Ascomycota</taxon>
        <taxon>Pezizomycotina</taxon>
        <taxon>Sordariomycetes</taxon>
        <taxon>Hypocreomycetidae</taxon>
        <taxon>Hypocreales</taxon>
        <taxon>Clavicipitaceae</taxon>
        <taxon>Claviceps</taxon>
    </lineage>
</organism>
<feature type="compositionally biased region" description="Polar residues" evidence="10">
    <location>
        <begin position="431"/>
        <end position="445"/>
    </location>
</feature>
<feature type="compositionally biased region" description="Polar residues" evidence="10">
    <location>
        <begin position="95"/>
        <end position="109"/>
    </location>
</feature>
<keyword evidence="5" id="KW-0862">Zinc</keyword>
<dbReference type="Proteomes" id="UP000707071">
    <property type="component" value="Unassembled WGS sequence"/>
</dbReference>
<keyword evidence="4 9" id="KW-0863">Zinc-finger</keyword>
<dbReference type="Gene3D" id="3.30.160.60">
    <property type="entry name" value="Classic Zinc Finger"/>
    <property type="match status" value="3"/>
</dbReference>
<dbReference type="SMART" id="SM00355">
    <property type="entry name" value="ZnF_C2H2"/>
    <property type="match status" value="3"/>
</dbReference>
<evidence type="ECO:0000256" key="5">
    <source>
        <dbReference type="ARBA" id="ARBA00022833"/>
    </source>
</evidence>
<evidence type="ECO:0000256" key="10">
    <source>
        <dbReference type="SAM" id="MobiDB-lite"/>
    </source>
</evidence>
<dbReference type="InterPro" id="IPR036236">
    <property type="entry name" value="Znf_C2H2_sf"/>
</dbReference>
<dbReference type="GO" id="GO:0000978">
    <property type="term" value="F:RNA polymerase II cis-regulatory region sequence-specific DNA binding"/>
    <property type="evidence" value="ECO:0007669"/>
    <property type="project" value="TreeGrafter"/>
</dbReference>
<comment type="subcellular location">
    <subcellularLocation>
        <location evidence="1">Nucleus</location>
    </subcellularLocation>
</comment>
<feature type="region of interest" description="Disordered" evidence="10">
    <location>
        <begin position="154"/>
        <end position="249"/>
    </location>
</feature>
<dbReference type="SUPFAM" id="SSF57667">
    <property type="entry name" value="beta-beta-alpha zinc fingers"/>
    <property type="match status" value="2"/>
</dbReference>
<dbReference type="AlphaFoldDB" id="A0A9P7U2N8"/>
<sequence>MATRTAGLAIDITRPHQLNLNNTLDSIPADDIAKVTDKRPREAESISPCPQSIDPVNSLPSPTKIARLSPATFARILNSSTGAAAPEDERRQVQYQAASTSPSTTSELSHTAPKYVLSGSDPAMSRPSDVAQVAPTASMEPAAKAASALSMAAGDLARSADHEDGSRPTDQSAITTESPTAMDLDQVKDEPMGHNRETLSPSEKHHGHGSMSYPGPLQAAAQLSESNRGMSFPLPGTGHSSPPASGGKKHKCPYCNTDFTRHHNLKSHLLTHSQEKPYVCTDCQMRFRRLHDLKRHGKLHTGEKPHICPRCDRKFARGDALARHSKGSGGCAGRLTSIGSFGEGDDMDGTMGDADDTNMSGVTYDNPEDEELRHQSLPSVGSQQHPSGDMYAAHSRTYPPAGGQRPSASGLYPPNSGQGQLGTGSTGGPDSINSSHTANTSISSVPGSNAAAAAGIFSHSAMTQSPKSLSPGLSGHPTINAAKQKSPGTTQAFLQQQQQQQMSGRTSDLSSPHGGQARPKLPGLSHPNFAASKSGAYSHGGPVSAPGHPPQPVVDSGNMFAQSDPSVWEYIRLLEDKIKGLSDRVGSLDHEVAELKKELEARDGAHAA</sequence>
<feature type="compositionally biased region" description="Acidic residues" evidence="10">
    <location>
        <begin position="343"/>
        <end position="356"/>
    </location>
</feature>
<dbReference type="InterPro" id="IPR013087">
    <property type="entry name" value="Znf_C2H2_type"/>
</dbReference>
<evidence type="ECO:0000256" key="4">
    <source>
        <dbReference type="ARBA" id="ARBA00022771"/>
    </source>
</evidence>
<feature type="region of interest" description="Disordered" evidence="10">
    <location>
        <begin position="95"/>
        <end position="138"/>
    </location>
</feature>
<dbReference type="GO" id="GO:0005654">
    <property type="term" value="C:nucleoplasm"/>
    <property type="evidence" value="ECO:0007669"/>
    <property type="project" value="TreeGrafter"/>
</dbReference>
<keyword evidence="2" id="KW-0479">Metal-binding</keyword>
<keyword evidence="6" id="KW-0805">Transcription regulation</keyword>
<evidence type="ECO:0000256" key="1">
    <source>
        <dbReference type="ARBA" id="ARBA00004123"/>
    </source>
</evidence>
<accession>A0A9P7U2N8</accession>
<keyword evidence="3" id="KW-0677">Repeat</keyword>
<feature type="domain" description="C2H2-type" evidence="11">
    <location>
        <begin position="250"/>
        <end position="277"/>
    </location>
</feature>
<comment type="caution">
    <text evidence="12">The sequence shown here is derived from an EMBL/GenBank/DDBJ whole genome shotgun (WGS) entry which is preliminary data.</text>
</comment>
<evidence type="ECO:0000256" key="9">
    <source>
        <dbReference type="PROSITE-ProRule" id="PRU00042"/>
    </source>
</evidence>
<keyword evidence="13" id="KW-1185">Reference proteome</keyword>